<protein>
    <submittedName>
        <fullName evidence="1">Lytic transglycosylase</fullName>
    </submittedName>
</protein>
<proteinExistence type="predicted"/>
<dbReference type="AlphaFoldDB" id="A0A4Z0NKW7"/>
<comment type="caution">
    <text evidence="1">The sequence shown here is derived from an EMBL/GenBank/DDBJ whole genome shotgun (WGS) entry which is preliminary data.</text>
</comment>
<organism evidence="1 2">
    <name type="scientific">Methylobacterium nonmethylotrophicum</name>
    <dbReference type="NCBI Taxonomy" id="1141884"/>
    <lineage>
        <taxon>Bacteria</taxon>
        <taxon>Pseudomonadati</taxon>
        <taxon>Pseudomonadota</taxon>
        <taxon>Alphaproteobacteria</taxon>
        <taxon>Hyphomicrobiales</taxon>
        <taxon>Methylobacteriaceae</taxon>
        <taxon>Methylobacterium</taxon>
    </lineage>
</organism>
<gene>
    <name evidence="1" type="ORF">EU555_22260</name>
</gene>
<dbReference type="Proteomes" id="UP000297535">
    <property type="component" value="Unassembled WGS sequence"/>
</dbReference>
<accession>A0A4Z0NKW7</accession>
<dbReference type="Gene3D" id="1.10.530.10">
    <property type="match status" value="1"/>
</dbReference>
<evidence type="ECO:0000313" key="2">
    <source>
        <dbReference type="Proteomes" id="UP000297535"/>
    </source>
</evidence>
<dbReference type="SUPFAM" id="SSF53955">
    <property type="entry name" value="Lysozyme-like"/>
    <property type="match status" value="1"/>
</dbReference>
<reference evidence="1 2" key="1">
    <citation type="submission" date="2019-04" db="EMBL/GenBank/DDBJ databases">
        <authorList>
            <person name="Feng G."/>
            <person name="Zhu H."/>
        </authorList>
    </citation>
    <scope>NUCLEOTIDE SEQUENCE [LARGE SCALE GENOMIC DNA]</scope>
    <source>
        <strain evidence="1 2">6HR-1</strain>
    </source>
</reference>
<evidence type="ECO:0000313" key="1">
    <source>
        <dbReference type="EMBL" id="TGD96841.1"/>
    </source>
</evidence>
<dbReference type="EMBL" id="SRLB01000017">
    <property type="protein sequence ID" value="TGD96841.1"/>
    <property type="molecule type" value="Genomic_DNA"/>
</dbReference>
<sequence>MAFGKHKKISPSFKNKVIAISGHLGCDPSYLMAAMAFETGETFRPDIVNQQSGATGLIQFMPDTAVGLGTTTTQLAQMTAVQQLDFVELYLKPYTNKMHNISDVYMTILYPAAVGKSAAHILFKSPAKAYQQNKGLDANKDGTITKAEASAKVYNKLIRGLKDEFRG</sequence>
<name>A0A4Z0NKW7_9HYPH</name>
<dbReference type="OrthoDB" id="8093300at2"/>
<keyword evidence="2" id="KW-1185">Reference proteome</keyword>
<dbReference type="InterPro" id="IPR023346">
    <property type="entry name" value="Lysozyme-like_dom_sf"/>
</dbReference>